<dbReference type="PANTHER" id="PTHR11122">
    <property type="entry name" value="APOSPORY-ASSOCIATED PROTEIN C-RELATED"/>
    <property type="match status" value="1"/>
</dbReference>
<gene>
    <name evidence="1" type="ORF">EMO92_10555</name>
</gene>
<dbReference type="GO" id="GO:0005975">
    <property type="term" value="P:carbohydrate metabolic process"/>
    <property type="evidence" value="ECO:0007669"/>
    <property type="project" value="InterPro"/>
</dbReference>
<organism evidence="1 2">
    <name type="scientific">Bifidobacterium reuteri</name>
    <dbReference type="NCBI Taxonomy" id="983706"/>
    <lineage>
        <taxon>Bacteria</taxon>
        <taxon>Bacillati</taxon>
        <taxon>Actinomycetota</taxon>
        <taxon>Actinomycetes</taxon>
        <taxon>Bifidobacteriales</taxon>
        <taxon>Bifidobacteriaceae</taxon>
        <taxon>Bifidobacterium</taxon>
    </lineage>
</organism>
<reference evidence="1 2" key="1">
    <citation type="journal article" date="2019" name="Syst. Appl. Microbiol.">
        <title>Characterization of Bifidobacterium species in feaces of the Egyptian fruit bat: Description of B. vespertilionis sp. nov. and B. rousetti sp. nov.</title>
        <authorList>
            <person name="Modesto M."/>
            <person name="Satti M."/>
            <person name="Watanabe K."/>
            <person name="Puglisi E."/>
            <person name="Morelli L."/>
            <person name="Huang C.-H."/>
            <person name="Liou J.-S."/>
            <person name="Miyashita M."/>
            <person name="Tamura T."/>
            <person name="Saito S."/>
            <person name="Mori K."/>
            <person name="Huang L."/>
            <person name="Sciavilla P."/>
            <person name="Sandri C."/>
            <person name="Spiezio C."/>
            <person name="Vitali F."/>
            <person name="Cavalieri D."/>
            <person name="Perpetuini G."/>
            <person name="Tofalo R."/>
            <person name="Bonetti A."/>
            <person name="Arita M."/>
            <person name="Mattarelli P."/>
        </authorList>
    </citation>
    <scope>NUCLEOTIDE SEQUENCE [LARGE SCALE GENOMIC DNA]</scope>
    <source>
        <strain evidence="1 2">RST19</strain>
    </source>
</reference>
<evidence type="ECO:0000313" key="1">
    <source>
        <dbReference type="EMBL" id="KAA8823043.1"/>
    </source>
</evidence>
<sequence>MALTVTNTGDKPMTFEAALHSYLHVGDVAGARLSGLEGATYLDATESGFPPKTQDTSEVAFGDFEVNRVYYSDASLELHDDVLGRTIHIAKSGSPQTVVWNPGKAGGETMSDTRPDAAEWRGFAAVEAAVCRDRAVTLAPGASHTLSQTLTVA</sequence>
<evidence type="ECO:0000313" key="2">
    <source>
        <dbReference type="Proteomes" id="UP000326251"/>
    </source>
</evidence>
<protein>
    <recommendedName>
        <fullName evidence="3">D-hexose-6-phosphate mutarotase</fullName>
    </recommendedName>
</protein>
<dbReference type="InterPro" id="IPR008183">
    <property type="entry name" value="Aldose_1/G6P_1-epimerase"/>
</dbReference>
<dbReference type="GO" id="GO:0016853">
    <property type="term" value="F:isomerase activity"/>
    <property type="evidence" value="ECO:0007669"/>
    <property type="project" value="InterPro"/>
</dbReference>
<evidence type="ECO:0008006" key="3">
    <source>
        <dbReference type="Google" id="ProtNLM"/>
    </source>
</evidence>
<comment type="caution">
    <text evidence="1">The sequence shown here is derived from an EMBL/GenBank/DDBJ whole genome shotgun (WGS) entry which is preliminary data.</text>
</comment>
<name>A0A5J5E1Y0_9BIFI</name>
<dbReference type="PANTHER" id="PTHR11122:SF13">
    <property type="entry name" value="GLUCOSE-6-PHOSPHATE 1-EPIMERASE"/>
    <property type="match status" value="1"/>
</dbReference>
<dbReference type="InterPro" id="IPR011013">
    <property type="entry name" value="Gal_mutarotase_sf_dom"/>
</dbReference>
<accession>A0A5J5E1Y0</accession>
<dbReference type="Proteomes" id="UP000326251">
    <property type="component" value="Unassembled WGS sequence"/>
</dbReference>
<dbReference type="AlphaFoldDB" id="A0A5J5E1Y0"/>
<dbReference type="GO" id="GO:0030246">
    <property type="term" value="F:carbohydrate binding"/>
    <property type="evidence" value="ECO:0007669"/>
    <property type="project" value="InterPro"/>
</dbReference>
<dbReference type="InterPro" id="IPR014718">
    <property type="entry name" value="GH-type_carb-bd"/>
</dbReference>
<dbReference type="SUPFAM" id="SSF74650">
    <property type="entry name" value="Galactose mutarotase-like"/>
    <property type="match status" value="1"/>
</dbReference>
<dbReference type="Pfam" id="PF01263">
    <property type="entry name" value="Aldose_epim"/>
    <property type="match status" value="1"/>
</dbReference>
<proteinExistence type="predicted"/>
<dbReference type="Gene3D" id="2.70.98.10">
    <property type="match status" value="1"/>
</dbReference>
<dbReference type="EMBL" id="RZUG01000029">
    <property type="protein sequence ID" value="KAA8823043.1"/>
    <property type="molecule type" value="Genomic_DNA"/>
</dbReference>